<comment type="caution">
    <text evidence="12">The sequence shown here is derived from an EMBL/GenBank/DDBJ whole genome shotgun (WGS) entry which is preliminary data.</text>
</comment>
<dbReference type="RefSeq" id="WP_156217857.1">
    <property type="nucleotide sequence ID" value="NZ_WOFH01000006.1"/>
</dbReference>
<evidence type="ECO:0000256" key="3">
    <source>
        <dbReference type="ARBA" id="ARBA00022553"/>
    </source>
</evidence>
<feature type="transmembrane region" description="Helical" evidence="9">
    <location>
        <begin position="77"/>
        <end position="94"/>
    </location>
</feature>
<dbReference type="Pfam" id="PF07730">
    <property type="entry name" value="HisKA_3"/>
    <property type="match status" value="1"/>
</dbReference>
<dbReference type="InterPro" id="IPR036890">
    <property type="entry name" value="HATPase_C_sf"/>
</dbReference>
<dbReference type="InterPro" id="IPR050482">
    <property type="entry name" value="Sensor_HK_TwoCompSys"/>
</dbReference>
<evidence type="ECO:0000256" key="4">
    <source>
        <dbReference type="ARBA" id="ARBA00022679"/>
    </source>
</evidence>
<evidence type="ECO:0000313" key="12">
    <source>
        <dbReference type="EMBL" id="MUN38705.1"/>
    </source>
</evidence>
<dbReference type="InterPro" id="IPR011712">
    <property type="entry name" value="Sig_transdc_His_kin_sub3_dim/P"/>
</dbReference>
<dbReference type="Gene3D" id="1.20.5.1930">
    <property type="match status" value="1"/>
</dbReference>
<keyword evidence="4" id="KW-0808">Transferase</keyword>
<dbReference type="InterPro" id="IPR003594">
    <property type="entry name" value="HATPase_dom"/>
</dbReference>
<evidence type="ECO:0000256" key="2">
    <source>
        <dbReference type="ARBA" id="ARBA00012438"/>
    </source>
</evidence>
<keyword evidence="5" id="KW-0547">Nucleotide-binding</keyword>
<evidence type="ECO:0000256" key="1">
    <source>
        <dbReference type="ARBA" id="ARBA00000085"/>
    </source>
</evidence>
<dbReference type="AlphaFoldDB" id="A0A7K1L358"/>
<name>A0A7K1L358_9ACTN</name>
<feature type="domain" description="Signal transduction histidine kinase subgroup 3 dimerisation and phosphoacceptor" evidence="11">
    <location>
        <begin position="172"/>
        <end position="236"/>
    </location>
</feature>
<dbReference type="CDD" id="cd16917">
    <property type="entry name" value="HATPase_UhpB-NarQ-NarX-like"/>
    <property type="match status" value="1"/>
</dbReference>
<dbReference type="Pfam" id="PF02518">
    <property type="entry name" value="HATPase_c"/>
    <property type="match status" value="1"/>
</dbReference>
<evidence type="ECO:0000256" key="8">
    <source>
        <dbReference type="ARBA" id="ARBA00023012"/>
    </source>
</evidence>
<dbReference type="PANTHER" id="PTHR24421:SF10">
    <property type="entry name" value="NITRATE_NITRITE SENSOR PROTEIN NARQ"/>
    <property type="match status" value="1"/>
</dbReference>
<dbReference type="SUPFAM" id="SSF55874">
    <property type="entry name" value="ATPase domain of HSP90 chaperone/DNA topoisomerase II/histidine kinase"/>
    <property type="match status" value="1"/>
</dbReference>
<feature type="domain" description="Histidine kinase/HSP90-like ATPase" evidence="10">
    <location>
        <begin position="281"/>
        <end position="367"/>
    </location>
</feature>
<dbReference type="GO" id="GO:0005524">
    <property type="term" value="F:ATP binding"/>
    <property type="evidence" value="ECO:0007669"/>
    <property type="project" value="UniProtKB-KW"/>
</dbReference>
<keyword evidence="9" id="KW-0812">Transmembrane</keyword>
<sequence>MHVRHLWPLGLALGSGLAVPALGWTAVTAGLAGSSAVLGVRPETRPSTLWSAGAAAAASLAASAAFLRTGAPEPVPALGYAEMAALTALVFGLARRAPLRSAVALTAATCAAVAALVLRLIEASTDVPPVTAAIACAIFLTGPAVAAASGTYLRLLDARRRRAVTDARRDQRLALAQDLHDFVAHDVSAIVAQAQAGQVVAAGDPARAAALFAAVEQAGLRALASMDRAVDALHPDRRLAPMPGLAELPELAAGYSAAGAQVHLALDPGLAVPREVGAVAYRVVVEALTNVRRHASATRVDVRVRRVRDDVLVSVTNDGTRRRVPFARATGGGLGLQGLTERVRALGGTLTAGPHEQGWRVQATLPDRGADA</sequence>
<organism evidence="12 13">
    <name type="scientific">Actinomadura litoris</name>
    <dbReference type="NCBI Taxonomy" id="2678616"/>
    <lineage>
        <taxon>Bacteria</taxon>
        <taxon>Bacillati</taxon>
        <taxon>Actinomycetota</taxon>
        <taxon>Actinomycetes</taxon>
        <taxon>Streptosporangiales</taxon>
        <taxon>Thermomonosporaceae</taxon>
        <taxon>Actinomadura</taxon>
    </lineage>
</organism>
<keyword evidence="6 12" id="KW-0418">Kinase</keyword>
<dbReference type="Proteomes" id="UP000432015">
    <property type="component" value="Unassembled WGS sequence"/>
</dbReference>
<keyword evidence="9" id="KW-0472">Membrane</keyword>
<dbReference type="GO" id="GO:0046983">
    <property type="term" value="F:protein dimerization activity"/>
    <property type="evidence" value="ECO:0007669"/>
    <property type="project" value="InterPro"/>
</dbReference>
<keyword evidence="8" id="KW-0902">Two-component regulatory system</keyword>
<comment type="catalytic activity">
    <reaction evidence="1">
        <text>ATP + protein L-histidine = ADP + protein N-phospho-L-histidine.</text>
        <dbReference type="EC" id="2.7.13.3"/>
    </reaction>
</comment>
<dbReference type="PANTHER" id="PTHR24421">
    <property type="entry name" value="NITRATE/NITRITE SENSOR PROTEIN NARX-RELATED"/>
    <property type="match status" value="1"/>
</dbReference>
<keyword evidence="13" id="KW-1185">Reference proteome</keyword>
<keyword evidence="3" id="KW-0597">Phosphoprotein</keyword>
<evidence type="ECO:0000313" key="13">
    <source>
        <dbReference type="Proteomes" id="UP000432015"/>
    </source>
</evidence>
<dbReference type="EMBL" id="WOFH01000006">
    <property type="protein sequence ID" value="MUN38705.1"/>
    <property type="molecule type" value="Genomic_DNA"/>
</dbReference>
<protein>
    <recommendedName>
        <fullName evidence="2">histidine kinase</fullName>
        <ecNumber evidence="2">2.7.13.3</ecNumber>
    </recommendedName>
</protein>
<evidence type="ECO:0000256" key="7">
    <source>
        <dbReference type="ARBA" id="ARBA00022840"/>
    </source>
</evidence>
<feature type="transmembrane region" description="Helical" evidence="9">
    <location>
        <begin position="127"/>
        <end position="153"/>
    </location>
</feature>
<dbReference type="Gene3D" id="3.30.565.10">
    <property type="entry name" value="Histidine kinase-like ATPase, C-terminal domain"/>
    <property type="match status" value="1"/>
</dbReference>
<evidence type="ECO:0000259" key="11">
    <source>
        <dbReference type="Pfam" id="PF07730"/>
    </source>
</evidence>
<feature type="transmembrane region" description="Helical" evidence="9">
    <location>
        <begin position="48"/>
        <end position="71"/>
    </location>
</feature>
<dbReference type="GO" id="GO:0000155">
    <property type="term" value="F:phosphorelay sensor kinase activity"/>
    <property type="evidence" value="ECO:0007669"/>
    <property type="project" value="InterPro"/>
</dbReference>
<accession>A0A7K1L358</accession>
<keyword evidence="7" id="KW-0067">ATP-binding</keyword>
<dbReference type="EC" id="2.7.13.3" evidence="2"/>
<evidence type="ECO:0000259" key="10">
    <source>
        <dbReference type="Pfam" id="PF02518"/>
    </source>
</evidence>
<keyword evidence="9" id="KW-1133">Transmembrane helix</keyword>
<evidence type="ECO:0000256" key="5">
    <source>
        <dbReference type="ARBA" id="ARBA00022741"/>
    </source>
</evidence>
<feature type="transmembrane region" description="Helical" evidence="9">
    <location>
        <begin position="6"/>
        <end position="27"/>
    </location>
</feature>
<proteinExistence type="predicted"/>
<reference evidence="12 13" key="1">
    <citation type="submission" date="2019-11" db="EMBL/GenBank/DDBJ databases">
        <authorList>
            <person name="Cao P."/>
        </authorList>
    </citation>
    <scope>NUCLEOTIDE SEQUENCE [LARGE SCALE GENOMIC DNA]</scope>
    <source>
        <strain evidence="12 13">NEAU-AAG5</strain>
    </source>
</reference>
<gene>
    <name evidence="12" type="ORF">GNZ18_19140</name>
</gene>
<dbReference type="GO" id="GO:0016020">
    <property type="term" value="C:membrane"/>
    <property type="evidence" value="ECO:0007669"/>
    <property type="project" value="InterPro"/>
</dbReference>
<evidence type="ECO:0000256" key="9">
    <source>
        <dbReference type="SAM" id="Phobius"/>
    </source>
</evidence>
<evidence type="ECO:0000256" key="6">
    <source>
        <dbReference type="ARBA" id="ARBA00022777"/>
    </source>
</evidence>
<feature type="transmembrane region" description="Helical" evidence="9">
    <location>
        <begin position="101"/>
        <end position="121"/>
    </location>
</feature>